<feature type="transmembrane region" description="Helical" evidence="1">
    <location>
        <begin position="208"/>
        <end position="229"/>
    </location>
</feature>
<feature type="transmembrane region" description="Helical" evidence="1">
    <location>
        <begin position="183"/>
        <end position="201"/>
    </location>
</feature>
<feature type="transmembrane region" description="Helical" evidence="1">
    <location>
        <begin position="134"/>
        <end position="151"/>
    </location>
</feature>
<keyword evidence="1" id="KW-1133">Transmembrane helix</keyword>
<accession>A0ABU1EET3</accession>
<keyword evidence="3" id="KW-1185">Reference proteome</keyword>
<dbReference type="PANTHER" id="PTHR41771">
    <property type="entry name" value="MEMBRANE PROTEIN-RELATED"/>
    <property type="match status" value="1"/>
</dbReference>
<dbReference type="Proteomes" id="UP001256646">
    <property type="component" value="Unassembled WGS sequence"/>
</dbReference>
<protein>
    <submittedName>
        <fullName evidence="2">YibE/F family protein</fullName>
    </submittedName>
</protein>
<dbReference type="InterPro" id="IPR012507">
    <property type="entry name" value="YibE_F"/>
</dbReference>
<feature type="transmembrane region" description="Helical" evidence="1">
    <location>
        <begin position="260"/>
        <end position="288"/>
    </location>
</feature>
<evidence type="ECO:0000313" key="3">
    <source>
        <dbReference type="Proteomes" id="UP001256646"/>
    </source>
</evidence>
<keyword evidence="1" id="KW-0812">Transmembrane</keyword>
<feature type="transmembrane region" description="Helical" evidence="1">
    <location>
        <begin position="158"/>
        <end position="177"/>
    </location>
</feature>
<evidence type="ECO:0000313" key="2">
    <source>
        <dbReference type="EMBL" id="MDR5586464.1"/>
    </source>
</evidence>
<feature type="transmembrane region" description="Helical" evidence="1">
    <location>
        <begin position="353"/>
        <end position="379"/>
    </location>
</feature>
<dbReference type="Pfam" id="PF07907">
    <property type="entry name" value="YibE_F"/>
    <property type="match status" value="1"/>
</dbReference>
<organism evidence="2 3">
    <name type="scientific">Clostridium aquiflavi</name>
    <dbReference type="NCBI Taxonomy" id="3073603"/>
    <lineage>
        <taxon>Bacteria</taxon>
        <taxon>Bacillati</taxon>
        <taxon>Bacillota</taxon>
        <taxon>Clostridia</taxon>
        <taxon>Eubacteriales</taxon>
        <taxon>Clostridiaceae</taxon>
        <taxon>Clostridium</taxon>
    </lineage>
</organism>
<gene>
    <name evidence="2" type="ORF">RGC78_03205</name>
</gene>
<proteinExistence type="predicted"/>
<feature type="transmembrane region" description="Helical" evidence="1">
    <location>
        <begin position="309"/>
        <end position="333"/>
    </location>
</feature>
<name>A0ABU1EET3_9CLOT</name>
<dbReference type="EMBL" id="JAVJAN010000006">
    <property type="protein sequence ID" value="MDR5586464.1"/>
    <property type="molecule type" value="Genomic_DNA"/>
</dbReference>
<keyword evidence="1" id="KW-0472">Membrane</keyword>
<dbReference type="RefSeq" id="WP_252215719.1">
    <property type="nucleotide sequence ID" value="NZ_JAVJAN010000006.1"/>
</dbReference>
<comment type="caution">
    <text evidence="2">The sequence shown here is derived from an EMBL/GenBank/DDBJ whole genome shotgun (WGS) entry which is preliminary data.</text>
</comment>
<sequence>MKKIDRNKYACIIILAIMVLGLFTFSTIQANKQELNINKNYSFAKARVDKITYDNIYELDDESKNVLETKQEFEITILDGEHVGEKYKIRNTIESIDMHRIIVSEDDEIVINYTVSNEGQINSIHLYEMVRENYLYLLIGIFMFSVILICGKKGAKSILTLIFTSFMIIKVLLPILISGFNPLIATLVVCILTVASSLFFINGINKKTIISIIGTIGGIVIATIMAIIIGNMCKITGLAETESQMIAYSNSSLGLNFKHIMFSAIIIGSLGAVMDVSVSITSAMDEVLQIKNNISKKDFIKSGMNIGKDIIGAMSNTLILAYAGGAFSLIFLLAAQKMTYTNIINMEIISTEIITAFAGSLGLVWTVPITVFAMATLVFRNNKQNKIKPMK</sequence>
<evidence type="ECO:0000256" key="1">
    <source>
        <dbReference type="SAM" id="Phobius"/>
    </source>
</evidence>
<dbReference type="PANTHER" id="PTHR41771:SF1">
    <property type="entry name" value="MEMBRANE PROTEIN"/>
    <property type="match status" value="1"/>
</dbReference>
<reference evidence="2 3" key="1">
    <citation type="submission" date="2023-09" db="EMBL/GenBank/DDBJ databases">
        <authorList>
            <person name="Zhai L."/>
        </authorList>
    </citation>
    <scope>NUCLEOTIDE SEQUENCE [LARGE SCALE GENOMIC DNA]</scope>
    <source>
        <strain evidence="2 3">5 N-1</strain>
    </source>
</reference>